<evidence type="ECO:0008006" key="3">
    <source>
        <dbReference type="Google" id="ProtNLM"/>
    </source>
</evidence>
<dbReference type="RefSeq" id="WP_182493550.1">
    <property type="nucleotide sequence ID" value="NZ_JACJIS010000002.1"/>
</dbReference>
<dbReference type="Proteomes" id="UP000555003">
    <property type="component" value="Unassembled WGS sequence"/>
</dbReference>
<organism evidence="1 2">
    <name type="scientific">Flavobacterium gossypii</name>
    <dbReference type="NCBI Taxonomy" id="1646119"/>
    <lineage>
        <taxon>Bacteria</taxon>
        <taxon>Pseudomonadati</taxon>
        <taxon>Bacteroidota</taxon>
        <taxon>Flavobacteriia</taxon>
        <taxon>Flavobacteriales</taxon>
        <taxon>Flavobacteriaceae</taxon>
        <taxon>Flavobacterium</taxon>
    </lineage>
</organism>
<proteinExistence type="predicted"/>
<reference evidence="1 2" key="1">
    <citation type="submission" date="2020-08" db="EMBL/GenBank/DDBJ databases">
        <title>Genomic Encyclopedia of Type Strains, Phase IV (KMG-IV): sequencing the most valuable type-strain genomes for metagenomic binning, comparative biology and taxonomic classification.</title>
        <authorList>
            <person name="Goeker M."/>
        </authorList>
    </citation>
    <scope>NUCLEOTIDE SEQUENCE [LARGE SCALE GENOMIC DNA]</scope>
    <source>
        <strain evidence="1 2">DSM 100397</strain>
    </source>
</reference>
<evidence type="ECO:0000313" key="1">
    <source>
        <dbReference type="EMBL" id="MBA9073878.1"/>
    </source>
</evidence>
<dbReference type="SUPFAM" id="SSF49464">
    <property type="entry name" value="Carboxypeptidase regulatory domain-like"/>
    <property type="match status" value="1"/>
</dbReference>
<keyword evidence="2" id="KW-1185">Reference proteome</keyword>
<comment type="caution">
    <text evidence="1">The sequence shown here is derived from an EMBL/GenBank/DDBJ whole genome shotgun (WGS) entry which is preliminary data.</text>
</comment>
<evidence type="ECO:0000313" key="2">
    <source>
        <dbReference type="Proteomes" id="UP000555003"/>
    </source>
</evidence>
<dbReference type="Pfam" id="PF13715">
    <property type="entry name" value="CarbopepD_reg_2"/>
    <property type="match status" value="1"/>
</dbReference>
<sequence>MFNKINISIPKPCHENWQEMTAVEKGRFCNSCQKTVYDFTKLSDRQLIEKINSEPNSCGRFLKTQLNKDLQLPKEKSSIWIAGVTGILSFLSVGNQQLFSQEKVKTEQTLEKSNAEKSTDDTLSVSEIQINGMVLDQDIPLPGVSVMIKGKSIGTQTDLDGSFSMTANKGDELEFSFMGMKNKSMIVNSNKKISIIMKPDYMLLGEVVVVRKTFFGRIFHSIGNIFR</sequence>
<accession>A0ABR6DQB1</accession>
<protein>
    <recommendedName>
        <fullName evidence="3">Carboxypeptidase-like regulatory domain-containing protein</fullName>
    </recommendedName>
</protein>
<name>A0ABR6DQB1_9FLAO</name>
<gene>
    <name evidence="1" type="ORF">GGR22_002045</name>
</gene>
<dbReference type="EMBL" id="JACJIS010000002">
    <property type="protein sequence ID" value="MBA9073878.1"/>
    <property type="molecule type" value="Genomic_DNA"/>
</dbReference>
<dbReference type="InterPro" id="IPR008969">
    <property type="entry name" value="CarboxyPept-like_regulatory"/>
</dbReference>